<comment type="caution">
    <text evidence="2">The sequence shown here is derived from an EMBL/GenBank/DDBJ whole genome shotgun (WGS) entry which is preliminary data.</text>
</comment>
<reference evidence="2 3" key="1">
    <citation type="submission" date="2020-02" db="EMBL/GenBank/DDBJ databases">
        <title>Whole-genome analyses of novel actinobacteria.</title>
        <authorList>
            <person name="Sahin N."/>
            <person name="Tatar D."/>
        </authorList>
    </citation>
    <scope>NUCLEOTIDE SEQUENCE [LARGE SCALE GENOMIC DNA]</scope>
    <source>
        <strain evidence="2 3">SB3404</strain>
    </source>
</reference>
<name>A0A6G4X060_9ACTN</name>
<dbReference type="AlphaFoldDB" id="A0A6G4X060"/>
<proteinExistence type="predicted"/>
<evidence type="ECO:0000313" key="3">
    <source>
        <dbReference type="Proteomes" id="UP000477722"/>
    </source>
</evidence>
<dbReference type="PROSITE" id="PS00455">
    <property type="entry name" value="AMP_BINDING"/>
    <property type="match status" value="1"/>
</dbReference>
<dbReference type="PANTHER" id="PTHR43767">
    <property type="entry name" value="LONG-CHAIN-FATTY-ACID--COA LIGASE"/>
    <property type="match status" value="1"/>
</dbReference>
<dbReference type="PANTHER" id="PTHR43767:SF1">
    <property type="entry name" value="NONRIBOSOMAL PEPTIDE SYNTHASE PES1 (EUROFUNG)-RELATED"/>
    <property type="match status" value="1"/>
</dbReference>
<dbReference type="EMBL" id="JAAKZZ010000162">
    <property type="protein sequence ID" value="NGO70051.1"/>
    <property type="molecule type" value="Genomic_DNA"/>
</dbReference>
<dbReference type="Gene3D" id="3.40.50.12780">
    <property type="entry name" value="N-terminal domain of ligase-like"/>
    <property type="match status" value="1"/>
</dbReference>
<dbReference type="Proteomes" id="UP000477722">
    <property type="component" value="Unassembled WGS sequence"/>
</dbReference>
<sequence length="531" mass="57525">MPLPSLTRRGRQLGALLDEAAARHPANVLILDHELDAAPELGRRATVAEVAETVAELSSRIWASGVRAGDPVVVYKSDGFDITLLALAAARAGAVPVLLSSALDGETVTALLRRTGRPTLVTDQAKLDGELPPSVTGETARVLRVDGSGPGADGVVALPELAGAERIAPVAADLSEPALITHTSGTTGVPKLAVQTGATLRARYQLHARSLVPLVPGRETLAMHISFAHSRMVSMLSLALRRGLPTVVLSDESPEHVADYFARLRPGIVEAHPNSFMAWEPLADHPRRPLAGVKLFSSTFDALHPRTVHRLLGASERRTPLFGQMYGQTESGPAVGRVFTRRRSPHADGRCVGFPFAGMTAVRVVSRNGRPPSADNPGHIEVRAKGGFVTYLGERERYEQQLAPGGWWRMGDVGYRTRWGCLHVLDREVDVIDDFCSTLEAEDRLLSRMDELSEVVIVRGADGTPVPVVCTQDDRPLNVTAWRAAASCLPPMADPVHWRAAELPKTATMKIKRRELERVLAERRQAPTRTR</sequence>
<evidence type="ECO:0000259" key="1">
    <source>
        <dbReference type="Pfam" id="PF00501"/>
    </source>
</evidence>
<dbReference type="InterPro" id="IPR000873">
    <property type="entry name" value="AMP-dep_synth/lig_dom"/>
</dbReference>
<dbReference type="SUPFAM" id="SSF56801">
    <property type="entry name" value="Acetyl-CoA synthetase-like"/>
    <property type="match status" value="1"/>
</dbReference>
<dbReference type="InterPro" id="IPR020845">
    <property type="entry name" value="AMP-binding_CS"/>
</dbReference>
<organism evidence="2 3">
    <name type="scientific">Streptomyces boncukensis</name>
    <dbReference type="NCBI Taxonomy" id="2711219"/>
    <lineage>
        <taxon>Bacteria</taxon>
        <taxon>Bacillati</taxon>
        <taxon>Actinomycetota</taxon>
        <taxon>Actinomycetes</taxon>
        <taxon>Kitasatosporales</taxon>
        <taxon>Streptomycetaceae</taxon>
        <taxon>Streptomyces</taxon>
    </lineage>
</organism>
<gene>
    <name evidence="2" type="ORF">G5C65_17150</name>
</gene>
<keyword evidence="3" id="KW-1185">Reference proteome</keyword>
<dbReference type="InterPro" id="IPR050237">
    <property type="entry name" value="ATP-dep_AMP-bd_enzyme"/>
</dbReference>
<dbReference type="RefSeq" id="WP_165299727.1">
    <property type="nucleotide sequence ID" value="NZ_JAAKZZ010000162.1"/>
</dbReference>
<dbReference type="InterPro" id="IPR042099">
    <property type="entry name" value="ANL_N_sf"/>
</dbReference>
<protein>
    <submittedName>
        <fullName evidence="2">AMP-binding protein</fullName>
    </submittedName>
</protein>
<feature type="domain" description="AMP-dependent synthetase/ligase" evidence="1">
    <location>
        <begin position="18"/>
        <end position="391"/>
    </location>
</feature>
<accession>A0A6G4X060</accession>
<dbReference type="Pfam" id="PF00501">
    <property type="entry name" value="AMP-binding"/>
    <property type="match status" value="1"/>
</dbReference>
<evidence type="ECO:0000313" key="2">
    <source>
        <dbReference type="EMBL" id="NGO70051.1"/>
    </source>
</evidence>